<proteinExistence type="predicted"/>
<reference evidence="2 3" key="1">
    <citation type="submission" date="2019-03" db="EMBL/GenBank/DDBJ databases">
        <title>Genomic Encyclopedia of Type Strains, Phase IV (KMG-IV): sequencing the most valuable type-strain genomes for metagenomic binning, comparative biology and taxonomic classification.</title>
        <authorList>
            <person name="Goeker M."/>
        </authorList>
    </citation>
    <scope>NUCLEOTIDE SEQUENCE [LARGE SCALE GENOMIC DNA]</scope>
    <source>
        <strain evidence="2 3">DSM 19345</strain>
    </source>
</reference>
<dbReference type="EMBL" id="SMAK01000010">
    <property type="protein sequence ID" value="TCT07233.1"/>
    <property type="molecule type" value="Genomic_DNA"/>
</dbReference>
<dbReference type="Proteomes" id="UP000295678">
    <property type="component" value="Unassembled WGS sequence"/>
</dbReference>
<gene>
    <name evidence="2" type="ORF">EDC22_11080</name>
</gene>
<evidence type="ECO:0000256" key="1">
    <source>
        <dbReference type="SAM" id="MobiDB-lite"/>
    </source>
</evidence>
<keyword evidence="3" id="KW-1185">Reference proteome</keyword>
<name>A0A4R3M3S6_9HYPH</name>
<dbReference type="OrthoDB" id="7870844at2"/>
<comment type="caution">
    <text evidence="2">The sequence shown here is derived from an EMBL/GenBank/DDBJ whole genome shotgun (WGS) entry which is preliminary data.</text>
</comment>
<sequence>MAAVNRALQRDGRATLFVGAATERVTPSPEATVTAASELFGRGAVRITARNDSARPLARANAAQIELTPGIRDSLLGKTLRVTIVVRSAKGAPSPQMALAVTDGGRKTTGVRRLALDSEYRPYALDLTFDDPEAKRRPVIAIWADTEGAGRGVDIREVRLSIVPNPQPAATSPEPITRPAPAGEPHAEGAVQDASADQRE</sequence>
<dbReference type="RefSeq" id="WP_132807444.1">
    <property type="nucleotide sequence ID" value="NZ_SMAK01000010.1"/>
</dbReference>
<evidence type="ECO:0000313" key="2">
    <source>
        <dbReference type="EMBL" id="TCT07233.1"/>
    </source>
</evidence>
<accession>A0A4R3M3S6</accession>
<organism evidence="2 3">
    <name type="scientific">Tepidamorphus gemmatus</name>
    <dbReference type="NCBI Taxonomy" id="747076"/>
    <lineage>
        <taxon>Bacteria</taxon>
        <taxon>Pseudomonadati</taxon>
        <taxon>Pseudomonadota</taxon>
        <taxon>Alphaproteobacteria</taxon>
        <taxon>Hyphomicrobiales</taxon>
        <taxon>Tepidamorphaceae</taxon>
        <taxon>Tepidamorphus</taxon>
    </lineage>
</organism>
<feature type="region of interest" description="Disordered" evidence="1">
    <location>
        <begin position="163"/>
        <end position="200"/>
    </location>
</feature>
<dbReference type="AlphaFoldDB" id="A0A4R3M3S6"/>
<protein>
    <submittedName>
        <fullName evidence="2">Uncharacterized protein</fullName>
    </submittedName>
</protein>
<evidence type="ECO:0000313" key="3">
    <source>
        <dbReference type="Proteomes" id="UP000295678"/>
    </source>
</evidence>
<feature type="compositionally biased region" description="Low complexity" evidence="1">
    <location>
        <begin position="179"/>
        <end position="190"/>
    </location>
</feature>